<dbReference type="OrthoDB" id="1708737at2759"/>
<evidence type="ECO:0000256" key="1">
    <source>
        <dbReference type="SAM" id="MobiDB-lite"/>
    </source>
</evidence>
<comment type="caution">
    <text evidence="2">The sequence shown here is derived from an EMBL/GenBank/DDBJ whole genome shotgun (WGS) entry which is preliminary data.</text>
</comment>
<dbReference type="Proteomes" id="UP000585474">
    <property type="component" value="Unassembled WGS sequence"/>
</dbReference>
<gene>
    <name evidence="2" type="ORF">Acr_00g0001870</name>
</gene>
<reference evidence="3" key="1">
    <citation type="submission" date="2019-07" db="EMBL/GenBank/DDBJ databases">
        <title>De Novo Assembly of kiwifruit Actinidia rufa.</title>
        <authorList>
            <person name="Sugita-Konishi S."/>
            <person name="Sato K."/>
            <person name="Mori E."/>
            <person name="Abe Y."/>
            <person name="Kisaki G."/>
            <person name="Hamano K."/>
            <person name="Suezawa K."/>
            <person name="Otani M."/>
            <person name="Fukuda T."/>
            <person name="Manabe T."/>
            <person name="Gomi K."/>
            <person name="Tabuchi M."/>
            <person name="Akimitsu K."/>
            <person name="Kataoka I."/>
        </authorList>
    </citation>
    <scope>NUCLEOTIDE SEQUENCE [LARGE SCALE GENOMIC DNA]</scope>
    <source>
        <strain evidence="3">cv. Fuchu</strain>
    </source>
</reference>
<protein>
    <submittedName>
        <fullName evidence="2">Uncharacterized protein</fullName>
    </submittedName>
</protein>
<proteinExistence type="predicted"/>
<organism evidence="2 3">
    <name type="scientific">Actinidia rufa</name>
    <dbReference type="NCBI Taxonomy" id="165716"/>
    <lineage>
        <taxon>Eukaryota</taxon>
        <taxon>Viridiplantae</taxon>
        <taxon>Streptophyta</taxon>
        <taxon>Embryophyta</taxon>
        <taxon>Tracheophyta</taxon>
        <taxon>Spermatophyta</taxon>
        <taxon>Magnoliopsida</taxon>
        <taxon>eudicotyledons</taxon>
        <taxon>Gunneridae</taxon>
        <taxon>Pentapetalae</taxon>
        <taxon>asterids</taxon>
        <taxon>Ericales</taxon>
        <taxon>Actinidiaceae</taxon>
        <taxon>Actinidia</taxon>
    </lineage>
</organism>
<evidence type="ECO:0000313" key="2">
    <source>
        <dbReference type="EMBL" id="GFS28440.1"/>
    </source>
</evidence>
<dbReference type="EMBL" id="BJWL01000043">
    <property type="protein sequence ID" value="GFS28440.1"/>
    <property type="molecule type" value="Genomic_DNA"/>
</dbReference>
<feature type="region of interest" description="Disordered" evidence="1">
    <location>
        <begin position="71"/>
        <end position="98"/>
    </location>
</feature>
<evidence type="ECO:0000313" key="3">
    <source>
        <dbReference type="Proteomes" id="UP000585474"/>
    </source>
</evidence>
<dbReference type="AlphaFoldDB" id="A0A7J0D7C7"/>
<keyword evidence="3" id="KW-1185">Reference proteome</keyword>
<name>A0A7J0D7C7_9ERIC</name>
<sequence>MRKTFGILRLVPKKVMQSQTANFVRKTPVQLMQPTKRSPTCSRQLLTLMPDGINLHKVIVDAIDSSLAANNSNVDNSDDANVPKEQADQTKGYLSDSEPMREAKTSLFAGIFDHVGIGNIKSRRRVAKLVKMYNISLIAILEPLHHANKIQEFSNRIGFHFSLANQEADEKIWLCWNHEVNVVLVDAFEQCITVDIGFQHSDLVRLTIVYAKCSIQRLLW</sequence>
<accession>A0A7J0D7C7</accession>